<evidence type="ECO:0000313" key="2">
    <source>
        <dbReference type="Proteomes" id="UP000789901"/>
    </source>
</evidence>
<proteinExistence type="predicted"/>
<comment type="caution">
    <text evidence="1">The sequence shown here is derived from an EMBL/GenBank/DDBJ whole genome shotgun (WGS) entry which is preliminary data.</text>
</comment>
<accession>A0ABN7WY72</accession>
<dbReference type="Proteomes" id="UP000789901">
    <property type="component" value="Unassembled WGS sequence"/>
</dbReference>
<sequence length="169" mass="19424">WGKRCLKGNLLPSSQHGKHPSQSFLHDEEVSLKPYLLFGKQKYILITHDEYTFHSYNGTCEFWAPEGKQPLRKKRLRKGLYVSEFLVETIRRLKDEEGEARLIMQFGANHDGYWDGQKLLSQVKNAIEIFEKTHLGYIGVWAFDNATSHKVIVPDTLVAARINLKPGGL</sequence>
<keyword evidence="2" id="KW-1185">Reference proteome</keyword>
<dbReference type="EMBL" id="CAJVQB010072203">
    <property type="protein sequence ID" value="CAG8843370.1"/>
    <property type="molecule type" value="Genomic_DNA"/>
</dbReference>
<feature type="non-terminal residue" evidence="1">
    <location>
        <position position="1"/>
    </location>
</feature>
<protein>
    <submittedName>
        <fullName evidence="1">34909_t:CDS:1</fullName>
    </submittedName>
</protein>
<name>A0ABN7WY72_GIGMA</name>
<evidence type="ECO:0000313" key="1">
    <source>
        <dbReference type="EMBL" id="CAG8843370.1"/>
    </source>
</evidence>
<gene>
    <name evidence="1" type="ORF">GMARGA_LOCUS36506</name>
</gene>
<dbReference type="PANTHER" id="PTHR35871">
    <property type="entry name" value="EXPRESSED PROTEIN"/>
    <property type="match status" value="1"/>
</dbReference>
<reference evidence="1 2" key="1">
    <citation type="submission" date="2021-06" db="EMBL/GenBank/DDBJ databases">
        <authorList>
            <person name="Kallberg Y."/>
            <person name="Tangrot J."/>
            <person name="Rosling A."/>
        </authorList>
    </citation>
    <scope>NUCLEOTIDE SEQUENCE [LARGE SCALE GENOMIC DNA]</scope>
    <source>
        <strain evidence="1 2">120-4 pot B 10/14</strain>
    </source>
</reference>
<dbReference type="PANTHER" id="PTHR35871:SF1">
    <property type="entry name" value="CXC1-LIKE CYSTEINE CLUSTER ASSOCIATED WITH KDZ TRANSPOSASES DOMAIN-CONTAINING PROTEIN"/>
    <property type="match status" value="1"/>
</dbReference>
<organism evidence="1 2">
    <name type="scientific">Gigaspora margarita</name>
    <dbReference type="NCBI Taxonomy" id="4874"/>
    <lineage>
        <taxon>Eukaryota</taxon>
        <taxon>Fungi</taxon>
        <taxon>Fungi incertae sedis</taxon>
        <taxon>Mucoromycota</taxon>
        <taxon>Glomeromycotina</taxon>
        <taxon>Glomeromycetes</taxon>
        <taxon>Diversisporales</taxon>
        <taxon>Gigasporaceae</taxon>
        <taxon>Gigaspora</taxon>
    </lineage>
</organism>